<dbReference type="GeneID" id="95982357"/>
<dbReference type="Gene3D" id="3.40.50.300">
    <property type="entry name" value="P-loop containing nucleotide triphosphate hydrolases"/>
    <property type="match status" value="1"/>
</dbReference>
<dbReference type="EMBL" id="JBBXJM010000001">
    <property type="protein sequence ID" value="KAL1413540.1"/>
    <property type="molecule type" value="Genomic_DNA"/>
</dbReference>
<keyword evidence="9" id="KW-1185">Reference proteome</keyword>
<feature type="region of interest" description="Disordered" evidence="5">
    <location>
        <begin position="1164"/>
        <end position="1189"/>
    </location>
</feature>
<sequence length="1251" mass="133817">MSNMPPPDEEPQAGPSAPKGTLSALWGAAAGAAPAPPAPAAARKRRRKEDKPNARLVFGANGVGVDTSREASSAASSSTAAASDSDDPKAKGKRRNGDTPRARKPKKAAEGTPLVHILSPDSSPVSAVIDVDASEDEVVVVEAPRGPKKLVFERDKGAAHAFFSRPAAAEPEEPEAAAPVPAADKPKAKAKPHAFFTLQRAAEAGKLRPGWGSVKEGEEPLALWPGGAFPSHTGGAGASAGESSRVRRRRAPPPPRDAGSIDTVFSVRAEASGARAPRPPPFDAPPFVLQHPAIKAVLRDARPDDRRETWCERHRPRTAAAVLGNELEATYLRDWLSALSVGAVGERKIVRRVPRRRALDPERAWIVDDIGLFGAVTEPADDIPDLYEEPELALGQRPDTYPPIDDWVANTILLTGPNGAGKSAAVHAAATELGWDVFEVYPGIGRRTGSNLLALVGDVGRNHMVGVREEKKPSLADAARNLFGGKLKKEAPPPSSQGSASDPIAIDEEAVPAGKAEAPKVDAAHKPDASGHKQSLILIDEADILFDEESTFWPAVVGLIAESRRPVVMTCNDAARVPRDSLPLQTTLHFRPPPAYLAQPYLAAVAAVHGVETDIARLYERASAPSRPELVEQPLPPNGNEPDAQFDLRAALTQLQLDRAALGLADSDEAEAVGELEGLRRRLDAASFADAYIAPRAWARIEVLEVDRLAPGVDDEQGIAQLLKPDVQELFPTLAAYDRSEDIASALVSFAGGLCAPLGNLQARQTAYIRSLLPVLDPIVPLSARLLPDATLFLETVPFVRAVVEADDVLEEEDRVARESGETRVNRRTGRAIRITGTLEKGYARWLELAPDVLAVGTAAALYGGGSPYGGSYANGVRPVLSPSSPSYTYAAVHDDDGPAQRAARLLREAAVAARAGFRDATRLSRSVGLVWGDPELGSRVLKVALLNTLSLALLSSFRLVIHPLLARSSANDAAHHDLLESRTAEVGLWYNVLLSWPLFAVCFWINGVWGPDVARRAQALLHPSYRHQPTTTSSTSPPAPAFGSPAWAWLAFTRLLLISELTFLGRSLRLIPVFGRPVTLAYMSVVNAYYAFEFLLSSRQWPLDYRCKYISDRAAYMFGFGLPATLLTSFGPPLVNMIVFALIYPFFLIQALQAKPPAAATTLLPSTPSPSSSTPTTPTGDSFAHALPSSRGSAAAPKSLWAAAHVPIFFFSRHVLAAVAWFADALGRDRAGTHLERVAASRDGFGKKQF</sequence>
<feature type="compositionally biased region" description="Low complexity" evidence="5">
    <location>
        <begin position="71"/>
        <end position="83"/>
    </location>
</feature>
<evidence type="ECO:0000259" key="7">
    <source>
        <dbReference type="SMART" id="SM00382"/>
    </source>
</evidence>
<evidence type="ECO:0000313" key="8">
    <source>
        <dbReference type="EMBL" id="KAL1413540.1"/>
    </source>
</evidence>
<accession>A0ABR3QFW0</accession>
<feature type="domain" description="AAA+ ATPase" evidence="7">
    <location>
        <begin position="408"/>
        <end position="594"/>
    </location>
</feature>
<evidence type="ECO:0000256" key="5">
    <source>
        <dbReference type="SAM" id="MobiDB-lite"/>
    </source>
</evidence>
<dbReference type="RefSeq" id="XP_069213484.1">
    <property type="nucleotide sequence ID" value="XM_069349940.1"/>
</dbReference>
<feature type="transmembrane region" description="Helical" evidence="6">
    <location>
        <begin position="1078"/>
        <end position="1097"/>
    </location>
</feature>
<feature type="compositionally biased region" description="Low complexity" evidence="5">
    <location>
        <begin position="1164"/>
        <end position="1180"/>
    </location>
</feature>
<dbReference type="Proteomes" id="UP001565368">
    <property type="component" value="Unassembled WGS sequence"/>
</dbReference>
<comment type="subcellular location">
    <subcellularLocation>
        <location evidence="1">Membrane</location>
        <topology evidence="1">Multi-pass membrane protein</topology>
    </subcellularLocation>
</comment>
<comment type="caution">
    <text evidence="8">The sequence shown here is derived from an EMBL/GenBank/DDBJ whole genome shotgun (WGS) entry which is preliminary data.</text>
</comment>
<feature type="region of interest" description="Disordered" evidence="5">
    <location>
        <begin position="166"/>
        <end position="190"/>
    </location>
</feature>
<dbReference type="InterPro" id="IPR059112">
    <property type="entry name" value="CysZ/EI24"/>
</dbReference>
<feature type="region of interest" description="Disordered" evidence="5">
    <location>
        <begin position="227"/>
        <end position="261"/>
    </location>
</feature>
<keyword evidence="4 6" id="KW-0472">Membrane</keyword>
<dbReference type="SUPFAM" id="SSF52540">
    <property type="entry name" value="P-loop containing nucleoside triphosphate hydrolases"/>
    <property type="match status" value="1"/>
</dbReference>
<dbReference type="Pfam" id="PF07264">
    <property type="entry name" value="EI24"/>
    <property type="match status" value="1"/>
</dbReference>
<evidence type="ECO:0000256" key="1">
    <source>
        <dbReference type="ARBA" id="ARBA00004141"/>
    </source>
</evidence>
<evidence type="ECO:0000256" key="6">
    <source>
        <dbReference type="SAM" id="Phobius"/>
    </source>
</evidence>
<evidence type="ECO:0000256" key="2">
    <source>
        <dbReference type="ARBA" id="ARBA00022692"/>
    </source>
</evidence>
<dbReference type="SMART" id="SM00382">
    <property type="entry name" value="AAA"/>
    <property type="match status" value="1"/>
</dbReference>
<feature type="compositionally biased region" description="Basic and acidic residues" evidence="5">
    <location>
        <begin position="86"/>
        <end position="101"/>
    </location>
</feature>
<evidence type="ECO:0000313" key="9">
    <source>
        <dbReference type="Proteomes" id="UP001565368"/>
    </source>
</evidence>
<keyword evidence="2 6" id="KW-0812">Transmembrane</keyword>
<name>A0ABR3QFW0_9TREE</name>
<feature type="transmembrane region" description="Helical" evidence="6">
    <location>
        <begin position="1117"/>
        <end position="1148"/>
    </location>
</feature>
<reference evidence="8 9" key="1">
    <citation type="submission" date="2023-08" db="EMBL/GenBank/DDBJ databases">
        <title>Annotated Genome Sequence of Vanrija albida AlHP1.</title>
        <authorList>
            <person name="Herzog R."/>
        </authorList>
    </citation>
    <scope>NUCLEOTIDE SEQUENCE [LARGE SCALE GENOMIC DNA]</scope>
    <source>
        <strain evidence="8 9">AlHP1</strain>
    </source>
</reference>
<dbReference type="PANTHER" id="PTHR21389:SF0">
    <property type="entry name" value="ETOPOSIDE-INDUCED PROTEIN 2.4 HOMOLOG"/>
    <property type="match status" value="1"/>
</dbReference>
<dbReference type="InterPro" id="IPR003593">
    <property type="entry name" value="AAA+_ATPase"/>
</dbReference>
<organism evidence="8 9">
    <name type="scientific">Vanrija albida</name>
    <dbReference type="NCBI Taxonomy" id="181172"/>
    <lineage>
        <taxon>Eukaryota</taxon>
        <taxon>Fungi</taxon>
        <taxon>Dikarya</taxon>
        <taxon>Basidiomycota</taxon>
        <taxon>Agaricomycotina</taxon>
        <taxon>Tremellomycetes</taxon>
        <taxon>Trichosporonales</taxon>
        <taxon>Trichosporonaceae</taxon>
        <taxon>Vanrija</taxon>
    </lineage>
</organism>
<keyword evidence="3 6" id="KW-1133">Transmembrane helix</keyword>
<dbReference type="InterPro" id="IPR027417">
    <property type="entry name" value="P-loop_NTPase"/>
</dbReference>
<proteinExistence type="predicted"/>
<evidence type="ECO:0000256" key="4">
    <source>
        <dbReference type="ARBA" id="ARBA00023136"/>
    </source>
</evidence>
<evidence type="ECO:0000256" key="3">
    <source>
        <dbReference type="ARBA" id="ARBA00022989"/>
    </source>
</evidence>
<gene>
    <name evidence="8" type="ORF">Q8F55_001314</name>
</gene>
<protein>
    <recommendedName>
        <fullName evidence="7">AAA+ ATPase domain-containing protein</fullName>
    </recommendedName>
</protein>
<dbReference type="PANTHER" id="PTHR21389">
    <property type="entry name" value="P53 INDUCED PROTEIN"/>
    <property type="match status" value="1"/>
</dbReference>
<feature type="region of interest" description="Disordered" evidence="5">
    <location>
        <begin position="1"/>
        <end position="120"/>
    </location>
</feature>